<sequence>ISVNNSDPLFVRSGAAIDAIGISRNAITGGNGGSFNSPLQLNQVASIDITSGKYWWGGDHVLALEFHLKNGSTVFMGSKHYAFSKKTERLQIPENSRIRNIKAWTAGWLIDGLQFEIVSEQANNDVKGIVHAGYTAVDMYNKNGELIWSVPNDDRTSGKIGVSAYDFDGDGVDEVIVQDQMRVRILDGQTGNERAIIANSSATLWEYPIVVDLAGDNNAELIVVANDFDKNYVVNH</sequence>
<protein>
    <submittedName>
        <fullName evidence="2">Hemolysin</fullName>
    </submittedName>
</protein>
<feature type="non-terminal residue" evidence="2">
    <location>
        <position position="236"/>
    </location>
</feature>
<dbReference type="InterPro" id="IPR028994">
    <property type="entry name" value="Integrin_alpha_N"/>
</dbReference>
<dbReference type="SUPFAM" id="SSF69318">
    <property type="entry name" value="Integrin alpha N-terminal domain"/>
    <property type="match status" value="1"/>
</dbReference>
<evidence type="ECO:0000259" key="1">
    <source>
        <dbReference type="Pfam" id="PF16458"/>
    </source>
</evidence>
<gene>
    <name evidence="2" type="ORF">EAY07_25095</name>
</gene>
<accession>A0ABD4KUZ2</accession>
<dbReference type="PANTHER" id="PTHR45460">
    <property type="entry name" value="SIMILAR TO CYSTEINE PROTEINASE"/>
    <property type="match status" value="1"/>
</dbReference>
<evidence type="ECO:0000313" key="2">
    <source>
        <dbReference type="EMBL" id="MBF4275225.1"/>
    </source>
</evidence>
<dbReference type="Gene3D" id="2.100.10.30">
    <property type="entry name" value="Jacalin-like lectin domain"/>
    <property type="match status" value="1"/>
</dbReference>
<dbReference type="Pfam" id="PF16458">
    <property type="entry name" value="Beta-prism_lec"/>
    <property type="match status" value="1"/>
</dbReference>
<feature type="domain" description="Hemolysin beta-prism lectin" evidence="1">
    <location>
        <begin position="3"/>
        <end position="116"/>
    </location>
</feature>
<dbReference type="EMBL" id="RDOM01000985">
    <property type="protein sequence ID" value="MBF4275225.1"/>
    <property type="molecule type" value="Genomic_DNA"/>
</dbReference>
<dbReference type="RefSeq" id="WP_327796314.1">
    <property type="nucleotide sequence ID" value="NZ_RDOM01000985.1"/>
</dbReference>
<proteinExistence type="predicted"/>
<feature type="non-terminal residue" evidence="2">
    <location>
        <position position="1"/>
    </location>
</feature>
<dbReference type="InterPro" id="IPR032496">
    <property type="entry name" value="Hemolysin_beta-prism_lec"/>
</dbReference>
<dbReference type="InterPro" id="IPR036404">
    <property type="entry name" value="Jacalin-like_lectin_dom_sf"/>
</dbReference>
<evidence type="ECO:0000313" key="3">
    <source>
        <dbReference type="Proteomes" id="UP000722957"/>
    </source>
</evidence>
<name>A0ABD4KUZ2_VIBAN</name>
<dbReference type="Proteomes" id="UP000722957">
    <property type="component" value="Unassembled WGS sequence"/>
</dbReference>
<dbReference type="AlphaFoldDB" id="A0ABD4KUZ2"/>
<comment type="caution">
    <text evidence="2">The sequence shown here is derived from an EMBL/GenBank/DDBJ whole genome shotgun (WGS) entry which is preliminary data.</text>
</comment>
<reference evidence="2 3" key="1">
    <citation type="journal article" date="2021" name="PeerJ">
        <title>Analysis of 44 Vibrio anguillarum genomes reveals high genetic diversity.</title>
        <authorList>
            <person name="Hansen M.J."/>
            <person name="Dalsgaard I."/>
        </authorList>
    </citation>
    <scope>NUCLEOTIDE SEQUENCE [LARGE SCALE GENOMIC DNA]</scope>
    <source>
        <strain evidence="2 3">17-16730-2A</strain>
    </source>
</reference>
<organism evidence="2 3">
    <name type="scientific">Vibrio anguillarum</name>
    <name type="common">Listonella anguillarum</name>
    <dbReference type="NCBI Taxonomy" id="55601"/>
    <lineage>
        <taxon>Bacteria</taxon>
        <taxon>Pseudomonadati</taxon>
        <taxon>Pseudomonadota</taxon>
        <taxon>Gammaproteobacteria</taxon>
        <taxon>Vibrionales</taxon>
        <taxon>Vibrionaceae</taxon>
        <taxon>Vibrio</taxon>
    </lineage>
</organism>
<dbReference type="PANTHER" id="PTHR45460:SF2">
    <property type="entry name" value="ALPHA 1,3 GLUCANASE, GH71 FAMILY (EUROFUNG)"/>
    <property type="match status" value="1"/>
</dbReference>